<evidence type="ECO:0000256" key="7">
    <source>
        <dbReference type="ARBA" id="ARBA00059031"/>
    </source>
</evidence>
<evidence type="ECO:0000256" key="9">
    <source>
        <dbReference type="SAM" id="Phobius"/>
    </source>
</evidence>
<reference evidence="10" key="1">
    <citation type="submission" date="2017-04" db="EMBL/GenBank/DDBJ databases">
        <title>Population genomics of picophytoplankton unveils novel chromosome hypervariability.</title>
        <authorList>
            <consortium name="DOE Joint Genome Institute"/>
            <person name="Blanc-Mathieu R."/>
            <person name="Krasovec M."/>
            <person name="Hebrard M."/>
            <person name="Yau S."/>
            <person name="Desgranges E."/>
            <person name="Martin J."/>
            <person name="Schackwitz W."/>
            <person name="Kuo A."/>
            <person name="Salin G."/>
            <person name="Donnadieu C."/>
            <person name="Desdevises Y."/>
            <person name="Sanchez-Ferandin S."/>
            <person name="Moreau H."/>
            <person name="Rivals E."/>
            <person name="Grigoriev I.V."/>
            <person name="Grimsley N."/>
            <person name="Eyre-Walker A."/>
            <person name="Piganeau G."/>
        </authorList>
    </citation>
    <scope>NUCLEOTIDE SEQUENCE [LARGE SCALE GENOMIC DNA]</scope>
    <source>
        <strain evidence="10">RCC 1115</strain>
    </source>
</reference>
<dbReference type="PANTHER" id="PTHR12763:SF28">
    <property type="entry name" value="GEO10507P1-RELATED"/>
    <property type="match status" value="1"/>
</dbReference>
<comment type="subcellular location">
    <subcellularLocation>
        <location evidence="1">Mitochondrion inner membrane</location>
    </subcellularLocation>
</comment>
<evidence type="ECO:0000256" key="8">
    <source>
        <dbReference type="ARBA" id="ARBA00063640"/>
    </source>
</evidence>
<keyword evidence="5" id="KW-0496">Mitochondrion</keyword>
<evidence type="ECO:0000256" key="1">
    <source>
        <dbReference type="ARBA" id="ARBA00004273"/>
    </source>
</evidence>
<keyword evidence="6 9" id="KW-0472">Membrane</keyword>
<evidence type="ECO:0000256" key="2">
    <source>
        <dbReference type="ARBA" id="ARBA00022692"/>
    </source>
</evidence>
<keyword evidence="3" id="KW-0999">Mitochondrion inner membrane</keyword>
<evidence type="ECO:0000256" key="3">
    <source>
        <dbReference type="ARBA" id="ARBA00022792"/>
    </source>
</evidence>
<gene>
    <name evidence="10" type="ORF">BE221DRAFT_69786</name>
</gene>
<dbReference type="GO" id="GO:0001405">
    <property type="term" value="C:PAM complex, Tim23 associated import motor"/>
    <property type="evidence" value="ECO:0007669"/>
    <property type="project" value="TreeGrafter"/>
</dbReference>
<organism evidence="10">
    <name type="scientific">Ostreococcus tauri</name>
    <name type="common">Marine green alga</name>
    <dbReference type="NCBI Taxonomy" id="70448"/>
    <lineage>
        <taxon>Eukaryota</taxon>
        <taxon>Viridiplantae</taxon>
        <taxon>Chlorophyta</taxon>
        <taxon>Mamiellophyceae</taxon>
        <taxon>Mamiellales</taxon>
        <taxon>Bathycoccaceae</taxon>
        <taxon>Ostreococcus</taxon>
    </lineage>
</organism>
<feature type="transmembrane region" description="Helical" evidence="9">
    <location>
        <begin position="20"/>
        <end position="39"/>
    </location>
</feature>
<dbReference type="GO" id="GO:0001671">
    <property type="term" value="F:ATPase activator activity"/>
    <property type="evidence" value="ECO:0007669"/>
    <property type="project" value="TreeGrafter"/>
</dbReference>
<accession>A0A1Y5IM38</accession>
<protein>
    <recommendedName>
        <fullName evidence="11">J domain-containing protein</fullName>
    </recommendedName>
</protein>
<evidence type="ECO:0000256" key="4">
    <source>
        <dbReference type="ARBA" id="ARBA00022989"/>
    </source>
</evidence>
<dbReference type="SUPFAM" id="SSF46565">
    <property type="entry name" value="Chaperone J-domain"/>
    <property type="match status" value="1"/>
</dbReference>
<dbReference type="Gene3D" id="1.10.287.110">
    <property type="entry name" value="DnaJ domain"/>
    <property type="match status" value="1"/>
</dbReference>
<dbReference type="FunFam" id="1.10.287.110:FF:000001">
    <property type="entry name" value="Import inner membrane translocase subunit tim14"/>
    <property type="match status" value="1"/>
</dbReference>
<dbReference type="AlphaFoldDB" id="A0A1Y5IM38"/>
<evidence type="ECO:0000313" key="10">
    <source>
        <dbReference type="EMBL" id="OUS48142.1"/>
    </source>
</evidence>
<sequence length="136" mass="14027">MDTTTARASTTGPNARSSASVTATPLVAALAVAGAALAARRVVIAIDAMATEGFAMTTRRAFYHGGFEPTMTRREAGLILGVREGAARARVLEAHRRVMTANHPDAGGSAYLSTKVNEAKATLLRGKTGRGMGEGV</sequence>
<dbReference type="GO" id="GO:0030150">
    <property type="term" value="P:protein import into mitochondrial matrix"/>
    <property type="evidence" value="ECO:0007669"/>
    <property type="project" value="TreeGrafter"/>
</dbReference>
<keyword evidence="4 9" id="KW-1133">Transmembrane helix</keyword>
<proteinExistence type="predicted"/>
<dbReference type="Proteomes" id="UP000195557">
    <property type="component" value="Unassembled WGS sequence"/>
</dbReference>
<comment type="function">
    <text evidence="7">Component of the PAM complex, a complex required for the translocation of transit peptide-containing proteins from the inner membrane into the mitochondrial matrix in an ATP-dependent manner.</text>
</comment>
<evidence type="ECO:0000256" key="6">
    <source>
        <dbReference type="ARBA" id="ARBA00023136"/>
    </source>
</evidence>
<name>A0A1Y5IM38_OSTTA</name>
<comment type="subunit">
    <text evidence="8">Probable component of the PAM complex at least composed of a mitochondrial HSP70 protein, TIMM44 and TIMM14. The complex interacts with the TIMM23 component of the TIM17:23 complex.</text>
</comment>
<keyword evidence="2 9" id="KW-0812">Transmembrane</keyword>
<dbReference type="EMBL" id="KZ155776">
    <property type="protein sequence ID" value="OUS48142.1"/>
    <property type="molecule type" value="Genomic_DNA"/>
</dbReference>
<dbReference type="PANTHER" id="PTHR12763">
    <property type="match status" value="1"/>
</dbReference>
<evidence type="ECO:0008006" key="11">
    <source>
        <dbReference type="Google" id="ProtNLM"/>
    </source>
</evidence>
<evidence type="ECO:0000256" key="5">
    <source>
        <dbReference type="ARBA" id="ARBA00023128"/>
    </source>
</evidence>
<dbReference type="InterPro" id="IPR036869">
    <property type="entry name" value="J_dom_sf"/>
</dbReference>